<dbReference type="PANTHER" id="PTHR10724">
    <property type="entry name" value="30S RIBOSOMAL PROTEIN S1"/>
    <property type="match status" value="1"/>
</dbReference>
<dbReference type="GO" id="GO:0006412">
    <property type="term" value="P:translation"/>
    <property type="evidence" value="ECO:0007669"/>
    <property type="project" value="TreeGrafter"/>
</dbReference>
<dbReference type="EMBL" id="CP068595">
    <property type="protein sequence ID" value="QQZ58921.1"/>
    <property type="molecule type" value="Genomic_DNA"/>
</dbReference>
<dbReference type="Proteomes" id="UP000595841">
    <property type="component" value="Chromosome"/>
</dbReference>
<dbReference type="InterPro" id="IPR012340">
    <property type="entry name" value="NA-bd_OB-fold"/>
</dbReference>
<dbReference type="PROSITE" id="PS50126">
    <property type="entry name" value="S1"/>
    <property type="match status" value="2"/>
</dbReference>
<gene>
    <name evidence="5" type="ORF">JI735_19520</name>
</gene>
<dbReference type="SMART" id="SM00316">
    <property type="entry name" value="S1"/>
    <property type="match status" value="2"/>
</dbReference>
<dbReference type="PANTHER" id="PTHR10724:SF7">
    <property type="entry name" value="SMALL RIBOSOMAL SUBUNIT PROTEIN BS1C"/>
    <property type="match status" value="1"/>
</dbReference>
<dbReference type="GO" id="GO:0005840">
    <property type="term" value="C:ribosome"/>
    <property type="evidence" value="ECO:0007669"/>
    <property type="project" value="UniProtKB-KW"/>
</dbReference>
<evidence type="ECO:0000256" key="1">
    <source>
        <dbReference type="ARBA" id="ARBA00006767"/>
    </source>
</evidence>
<keyword evidence="6" id="KW-1185">Reference proteome</keyword>
<sequence>MEVLHMSEELKRVLIEGYDKDKLEQSGYDEGWAQIYSAKQNNLILQAEMVGVEVKLKKLCGVVMVGEVRGYIPQEFSGVSDAHAFRQLLGEPVAFKIVSYDRDGDTFIASRQAAIEHMEGMTWKWLEQGAVITAVVRSIQAKVMTVDIGGISIELPVQEFGYGWTEDLRDVAEIGDHFKVKVLKLDREQKKVVISKKALDKSPWPDCSKRYNTRGEYIGTVSGVVEYGVFVNLERGVDALVRHMPFDKVKQGDRVFLRILRVDMKKEQIFGQITRKR</sequence>
<dbReference type="GO" id="GO:0003735">
    <property type="term" value="F:structural constituent of ribosome"/>
    <property type="evidence" value="ECO:0007669"/>
    <property type="project" value="TreeGrafter"/>
</dbReference>
<keyword evidence="2 5" id="KW-0689">Ribosomal protein</keyword>
<evidence type="ECO:0000259" key="4">
    <source>
        <dbReference type="PROSITE" id="PS50126"/>
    </source>
</evidence>
<comment type="similarity">
    <text evidence="1">Belongs to the bacterial ribosomal protein bS1 family.</text>
</comment>
<dbReference type="InterPro" id="IPR003029">
    <property type="entry name" value="S1_domain"/>
</dbReference>
<dbReference type="GO" id="GO:0003729">
    <property type="term" value="F:mRNA binding"/>
    <property type="evidence" value="ECO:0007669"/>
    <property type="project" value="TreeGrafter"/>
</dbReference>
<keyword evidence="3" id="KW-0687">Ribonucleoprotein</keyword>
<feature type="domain" description="S1 motif" evidence="4">
    <location>
        <begin position="129"/>
        <end position="197"/>
    </location>
</feature>
<proteinExistence type="inferred from homology"/>
<organism evidence="5 6">
    <name type="scientific">Paenibacillus sonchi</name>
    <dbReference type="NCBI Taxonomy" id="373687"/>
    <lineage>
        <taxon>Bacteria</taxon>
        <taxon>Bacillati</taxon>
        <taxon>Bacillota</taxon>
        <taxon>Bacilli</taxon>
        <taxon>Bacillales</taxon>
        <taxon>Paenibacillaceae</taxon>
        <taxon>Paenibacillus</taxon>
        <taxon>Paenibacillus sonchi group</taxon>
    </lineage>
</organism>
<feature type="domain" description="S1 motif" evidence="4">
    <location>
        <begin position="214"/>
        <end position="274"/>
    </location>
</feature>
<name>A0A974P899_9BACL</name>
<dbReference type="GO" id="GO:1990904">
    <property type="term" value="C:ribonucleoprotein complex"/>
    <property type="evidence" value="ECO:0007669"/>
    <property type="project" value="UniProtKB-KW"/>
</dbReference>
<dbReference type="Pfam" id="PF00575">
    <property type="entry name" value="S1"/>
    <property type="match status" value="1"/>
</dbReference>
<dbReference type="SUPFAM" id="SSF50249">
    <property type="entry name" value="Nucleic acid-binding proteins"/>
    <property type="match status" value="2"/>
</dbReference>
<dbReference type="KEGG" id="pson:JI735_19520"/>
<evidence type="ECO:0000256" key="2">
    <source>
        <dbReference type="ARBA" id="ARBA00022980"/>
    </source>
</evidence>
<evidence type="ECO:0000313" key="5">
    <source>
        <dbReference type="EMBL" id="QQZ58921.1"/>
    </source>
</evidence>
<accession>A0A974P899</accession>
<dbReference type="AlphaFoldDB" id="A0A974P899"/>
<dbReference type="Gene3D" id="2.40.50.140">
    <property type="entry name" value="Nucleic acid-binding proteins"/>
    <property type="match status" value="2"/>
</dbReference>
<evidence type="ECO:0000313" key="6">
    <source>
        <dbReference type="Proteomes" id="UP000595841"/>
    </source>
</evidence>
<reference evidence="5 6" key="1">
    <citation type="submission" date="2021-01" db="EMBL/GenBank/DDBJ databases">
        <title>Whole genome sequence of Paenibacillus sonchi LMG 24727 for comparative genomics.</title>
        <authorList>
            <person name="Lee G."/>
            <person name="Kim M.-J."/>
            <person name="Lim K."/>
            <person name="Shin J.-H."/>
        </authorList>
    </citation>
    <scope>NUCLEOTIDE SEQUENCE [LARGE SCALE GENOMIC DNA]</scope>
    <source>
        <strain evidence="5 6">LMG 24727</strain>
    </source>
</reference>
<evidence type="ECO:0000256" key="3">
    <source>
        <dbReference type="ARBA" id="ARBA00023274"/>
    </source>
</evidence>
<protein>
    <submittedName>
        <fullName evidence="5">30S ribosomal protein S1</fullName>
    </submittedName>
</protein>
<dbReference type="InterPro" id="IPR050437">
    <property type="entry name" value="Ribos_protein_bS1-like"/>
</dbReference>
<dbReference type="CDD" id="cd00164">
    <property type="entry name" value="S1_like"/>
    <property type="match status" value="1"/>
</dbReference>